<keyword evidence="3" id="KW-1185">Reference proteome</keyword>
<gene>
    <name evidence="2" type="ORF">PAT3040_06294</name>
</gene>
<evidence type="ECO:0000256" key="1">
    <source>
        <dbReference type="SAM" id="Phobius"/>
    </source>
</evidence>
<sequence>MLLDNKLDTIVNKRYVPVVYGRVRLVGDCCKSKNSGAGIVSLAPLFLSFLMIFDQGMLHVKKMNLPSRATSSSPAFE</sequence>
<keyword evidence="1" id="KW-0472">Membrane</keyword>
<proteinExistence type="predicted"/>
<dbReference type="EMBL" id="BDQX01000400">
    <property type="protein sequence ID" value="GBG11473.1"/>
    <property type="molecule type" value="Genomic_DNA"/>
</dbReference>
<keyword evidence="1" id="KW-1133">Transmembrane helix</keyword>
<comment type="caution">
    <text evidence="2">The sequence shown here is derived from an EMBL/GenBank/DDBJ whole genome shotgun (WGS) entry which is preliminary data.</text>
</comment>
<feature type="transmembrane region" description="Helical" evidence="1">
    <location>
        <begin position="35"/>
        <end position="53"/>
    </location>
</feature>
<name>A0A2R5F4D5_9BACL</name>
<keyword evidence="1" id="KW-0812">Transmembrane</keyword>
<protein>
    <submittedName>
        <fullName evidence="2">Uncharacterized protein</fullName>
    </submittedName>
</protein>
<accession>A0A2R5F4D5</accession>
<dbReference type="Proteomes" id="UP000245202">
    <property type="component" value="Unassembled WGS sequence"/>
</dbReference>
<reference evidence="2 3" key="1">
    <citation type="submission" date="2017-08" db="EMBL/GenBank/DDBJ databases">
        <title>Substantial Increase in Enzyme Production by Combined Drug-Resistance Mutations in Paenibacillus agaridevorans.</title>
        <authorList>
            <person name="Tanaka Y."/>
            <person name="Funane K."/>
            <person name="Hosaka T."/>
            <person name="Shiwa Y."/>
            <person name="Fujita N."/>
            <person name="Miyazaki T."/>
            <person name="Yoshikawa H."/>
            <person name="Murakami K."/>
            <person name="Kasahara K."/>
            <person name="Inaoka T."/>
            <person name="Hiraga Y."/>
            <person name="Ochi K."/>
        </authorList>
    </citation>
    <scope>NUCLEOTIDE SEQUENCE [LARGE SCALE GENOMIC DNA]</scope>
    <source>
        <strain evidence="2 3">T-3040</strain>
    </source>
</reference>
<dbReference type="AlphaFoldDB" id="A0A2R5F4D5"/>
<organism evidence="2 3">
    <name type="scientific">Paenibacillus agaridevorans</name>
    <dbReference type="NCBI Taxonomy" id="171404"/>
    <lineage>
        <taxon>Bacteria</taxon>
        <taxon>Bacillati</taxon>
        <taxon>Bacillota</taxon>
        <taxon>Bacilli</taxon>
        <taxon>Bacillales</taxon>
        <taxon>Paenibacillaceae</taxon>
        <taxon>Paenibacillus</taxon>
    </lineage>
</organism>
<evidence type="ECO:0000313" key="3">
    <source>
        <dbReference type="Proteomes" id="UP000245202"/>
    </source>
</evidence>
<evidence type="ECO:0000313" key="2">
    <source>
        <dbReference type="EMBL" id="GBG11473.1"/>
    </source>
</evidence>